<sequence>MHGHVVGREGEKASGVGDGHRSPTVVRVFITEDATIAAVT</sequence>
<proteinExistence type="predicted"/>
<gene>
    <name evidence="2" type="ORF">HSB1_23490</name>
</gene>
<protein>
    <submittedName>
        <fullName evidence="2">Uncharacterized protein</fullName>
    </submittedName>
</protein>
<accession>J3A0S3</accession>
<dbReference type="Proteomes" id="UP000007813">
    <property type="component" value="Unassembled WGS sequence"/>
</dbReference>
<evidence type="ECO:0000313" key="3">
    <source>
        <dbReference type="Proteomes" id="UP000007813"/>
    </source>
</evidence>
<dbReference type="EMBL" id="ALJD01000006">
    <property type="protein sequence ID" value="EJN58928.1"/>
    <property type="molecule type" value="Genomic_DNA"/>
</dbReference>
<name>J3A0S3_9EURY</name>
<feature type="region of interest" description="Disordered" evidence="1">
    <location>
        <begin position="1"/>
        <end position="23"/>
    </location>
</feature>
<evidence type="ECO:0000313" key="2">
    <source>
        <dbReference type="EMBL" id="EJN58928.1"/>
    </source>
</evidence>
<evidence type="ECO:0000256" key="1">
    <source>
        <dbReference type="SAM" id="MobiDB-lite"/>
    </source>
</evidence>
<dbReference type="AlphaFoldDB" id="J3A0S3"/>
<organism evidence="2 3">
    <name type="scientific">Halogranum salarium B-1</name>
    <dbReference type="NCBI Taxonomy" id="1210908"/>
    <lineage>
        <taxon>Archaea</taxon>
        <taxon>Methanobacteriati</taxon>
        <taxon>Methanobacteriota</taxon>
        <taxon>Stenosarchaea group</taxon>
        <taxon>Halobacteria</taxon>
        <taxon>Halobacteriales</taxon>
        <taxon>Haloferacaceae</taxon>
    </lineage>
</organism>
<comment type="caution">
    <text evidence="2">The sequence shown here is derived from an EMBL/GenBank/DDBJ whole genome shotgun (WGS) entry which is preliminary data.</text>
</comment>
<reference evidence="2 3" key="1">
    <citation type="journal article" date="2012" name="J. Bacteriol.">
        <title>Draft Genome Sequence of the Extremely Halophilic Archaeon Halogranum salarium B-1T.</title>
        <authorList>
            <person name="Kim K.K."/>
            <person name="Lee K.C."/>
            <person name="Lee J.S."/>
        </authorList>
    </citation>
    <scope>NUCLEOTIDE SEQUENCE [LARGE SCALE GENOMIC DNA]</scope>
    <source>
        <strain evidence="2 3">B-1</strain>
    </source>
</reference>
<feature type="compositionally biased region" description="Basic and acidic residues" evidence="1">
    <location>
        <begin position="1"/>
        <end position="12"/>
    </location>
</feature>